<accession>A0A8T0ENX1</accession>
<feature type="transmembrane region" description="Helical" evidence="2">
    <location>
        <begin position="33"/>
        <end position="55"/>
    </location>
</feature>
<reference evidence="3" key="2">
    <citation type="submission" date="2020-06" db="EMBL/GenBank/DDBJ databases">
        <authorList>
            <person name="Sheffer M."/>
        </authorList>
    </citation>
    <scope>NUCLEOTIDE SEQUENCE</scope>
</reference>
<evidence type="ECO:0000313" key="3">
    <source>
        <dbReference type="EMBL" id="KAF8777467.1"/>
    </source>
</evidence>
<proteinExistence type="predicted"/>
<keyword evidence="2" id="KW-0812">Transmembrane</keyword>
<keyword evidence="2" id="KW-1133">Transmembrane helix</keyword>
<protein>
    <submittedName>
        <fullName evidence="3">Uncharacterized protein</fullName>
    </submittedName>
</protein>
<feature type="compositionally biased region" description="Acidic residues" evidence="1">
    <location>
        <begin position="449"/>
        <end position="458"/>
    </location>
</feature>
<gene>
    <name evidence="3" type="ORF">HNY73_014324</name>
</gene>
<comment type="caution">
    <text evidence="3">The sequence shown here is derived from an EMBL/GenBank/DDBJ whole genome shotgun (WGS) entry which is preliminary data.</text>
</comment>
<feature type="region of interest" description="Disordered" evidence="1">
    <location>
        <begin position="438"/>
        <end position="458"/>
    </location>
</feature>
<name>A0A8T0ENX1_ARGBR</name>
<evidence type="ECO:0000256" key="1">
    <source>
        <dbReference type="SAM" id="MobiDB-lite"/>
    </source>
</evidence>
<feature type="transmembrane region" description="Helical" evidence="2">
    <location>
        <begin position="71"/>
        <end position="89"/>
    </location>
</feature>
<feature type="transmembrane region" description="Helical" evidence="2">
    <location>
        <begin position="160"/>
        <end position="177"/>
    </location>
</feature>
<evidence type="ECO:0000313" key="4">
    <source>
        <dbReference type="Proteomes" id="UP000807504"/>
    </source>
</evidence>
<dbReference type="AlphaFoldDB" id="A0A8T0ENX1"/>
<feature type="transmembrane region" description="Helical" evidence="2">
    <location>
        <begin position="116"/>
        <end position="140"/>
    </location>
</feature>
<keyword evidence="4" id="KW-1185">Reference proteome</keyword>
<dbReference type="EMBL" id="JABXBU010002072">
    <property type="protein sequence ID" value="KAF8777467.1"/>
    <property type="molecule type" value="Genomic_DNA"/>
</dbReference>
<feature type="transmembrane region" description="Helical" evidence="2">
    <location>
        <begin position="182"/>
        <end position="205"/>
    </location>
</feature>
<keyword evidence="2" id="KW-0472">Membrane</keyword>
<organism evidence="3 4">
    <name type="scientific">Argiope bruennichi</name>
    <name type="common">Wasp spider</name>
    <name type="synonym">Aranea bruennichi</name>
    <dbReference type="NCBI Taxonomy" id="94029"/>
    <lineage>
        <taxon>Eukaryota</taxon>
        <taxon>Metazoa</taxon>
        <taxon>Ecdysozoa</taxon>
        <taxon>Arthropoda</taxon>
        <taxon>Chelicerata</taxon>
        <taxon>Arachnida</taxon>
        <taxon>Araneae</taxon>
        <taxon>Araneomorphae</taxon>
        <taxon>Entelegynae</taxon>
        <taxon>Araneoidea</taxon>
        <taxon>Araneidae</taxon>
        <taxon>Argiope</taxon>
    </lineage>
</organism>
<sequence>MAAALPATSNLLLITMYVLGGTGIQTNIPRKLYVLRIVTVTCIHFGMALKCSLFVNDIKTCENFHCMKVNFSRILLRAFMVGCYTALYLKKRQMEKMLKYFYILGQRYQSVTKIHLNVFSLATVMTLLLFGVVTLIALVLLSTKPTLTDAQLKETTFSKISFPFFPLEVFVVMLVFISTSMLFFLASTIFSLFFISFCIFLKNILQECSFRLKLENRKDILYRFINEYSRIHLFAGIMETAMSLQVFWLCSSTFIEMFSLFSNFLGFHRYGNDIYTIEKVVFNTLNFTSFVSISYFAAEVSRVDEDLRKQVKATAFNLRISKENKEQGELLYRFIKSKEKLVFSAGGVISFTRGKTTIKVLFIDDSDIKQIQELLPSIIPPLKGTLNVHQIITNSRGVFFYRNVSCYCEQNSLCNCFPKEKFSFSDVTQAPKKNYPLEKIYSSDSGSDSIDEPDTGESEEIFSEEVSVNKMYEGVYILVEFTGETRRKIKYTYAAIIQNKMDEDGEIQIMCLKAKDSKRKIFQVDEKDVSYVNFEQVLAILPQPRLIMKGNRIFMSFLLPSIHLKSEM</sequence>
<evidence type="ECO:0000256" key="2">
    <source>
        <dbReference type="SAM" id="Phobius"/>
    </source>
</evidence>
<dbReference type="Proteomes" id="UP000807504">
    <property type="component" value="Unassembled WGS sequence"/>
</dbReference>
<reference evidence="3" key="1">
    <citation type="journal article" date="2020" name="bioRxiv">
        <title>Chromosome-level reference genome of the European wasp spider Argiope bruennichi: a resource for studies on range expansion and evolutionary adaptation.</title>
        <authorList>
            <person name="Sheffer M.M."/>
            <person name="Hoppe A."/>
            <person name="Krehenwinkel H."/>
            <person name="Uhl G."/>
            <person name="Kuss A.W."/>
            <person name="Jensen L."/>
            <person name="Jensen C."/>
            <person name="Gillespie R.G."/>
            <person name="Hoff K.J."/>
            <person name="Prost S."/>
        </authorList>
    </citation>
    <scope>NUCLEOTIDE SEQUENCE</scope>
</reference>